<dbReference type="InterPro" id="IPR001701">
    <property type="entry name" value="Glyco_hydro_9"/>
</dbReference>
<evidence type="ECO:0000256" key="3">
    <source>
        <dbReference type="ARBA" id="ARBA00022801"/>
    </source>
</evidence>
<dbReference type="Pfam" id="PF00553">
    <property type="entry name" value="CBM_2"/>
    <property type="match status" value="2"/>
</dbReference>
<dbReference type="Gene3D" id="2.60.40.290">
    <property type="match status" value="3"/>
</dbReference>
<dbReference type="Proteomes" id="UP001487740">
    <property type="component" value="Unassembled WGS sequence"/>
</dbReference>
<evidence type="ECO:0000313" key="13">
    <source>
        <dbReference type="Proteomes" id="UP001487740"/>
    </source>
</evidence>
<evidence type="ECO:0000256" key="6">
    <source>
        <dbReference type="ARBA" id="ARBA00023295"/>
    </source>
</evidence>
<dbReference type="EC" id="3.2.1.4" evidence="9"/>
<protein>
    <recommendedName>
        <fullName evidence="9">Endoglucanase</fullName>
        <ecNumber evidence="9">3.2.1.4</ecNumber>
    </recommendedName>
</protein>
<dbReference type="Pfam" id="PF16030">
    <property type="entry name" value="GD_N"/>
    <property type="match status" value="1"/>
</dbReference>
<feature type="domain" description="CBM2" evidence="11">
    <location>
        <begin position="413"/>
        <end position="528"/>
    </location>
</feature>
<comment type="catalytic activity">
    <reaction evidence="1 9">
        <text>Endohydrolysis of (1-&gt;4)-beta-D-glucosidic linkages in cellulose, lichenin and cereal beta-D-glucans.</text>
        <dbReference type="EC" id="3.2.1.4"/>
    </reaction>
</comment>
<evidence type="ECO:0000256" key="4">
    <source>
        <dbReference type="ARBA" id="ARBA00023001"/>
    </source>
</evidence>
<evidence type="ECO:0000256" key="9">
    <source>
        <dbReference type="RuleBase" id="RU361166"/>
    </source>
</evidence>
<proteinExistence type="inferred from homology"/>
<evidence type="ECO:0000256" key="10">
    <source>
        <dbReference type="SAM" id="MobiDB-lite"/>
    </source>
</evidence>
<dbReference type="PROSITE" id="PS51173">
    <property type="entry name" value="CBM2"/>
    <property type="match status" value="3"/>
</dbReference>
<dbReference type="SMART" id="SM00637">
    <property type="entry name" value="CBD_II"/>
    <property type="match status" value="3"/>
</dbReference>
<dbReference type="InterPro" id="IPR001919">
    <property type="entry name" value="CBD2"/>
</dbReference>
<dbReference type="InterPro" id="IPR008965">
    <property type="entry name" value="CBM2/CBM3_carb-bd_dom_sf"/>
</dbReference>
<dbReference type="PANTHER" id="PTHR22298">
    <property type="entry name" value="ENDO-1,4-BETA-GLUCANASE"/>
    <property type="match status" value="1"/>
</dbReference>
<keyword evidence="7 8" id="KW-0624">Polysaccharide degradation</keyword>
<evidence type="ECO:0000256" key="5">
    <source>
        <dbReference type="ARBA" id="ARBA00023277"/>
    </source>
</evidence>
<dbReference type="InterPro" id="IPR031986">
    <property type="entry name" value="GD_N"/>
</dbReference>
<feature type="active site" evidence="8">
    <location>
        <position position="342"/>
    </location>
</feature>
<dbReference type="GO" id="GO:0030247">
    <property type="term" value="F:polysaccharide binding"/>
    <property type="evidence" value="ECO:0007669"/>
    <property type="project" value="InterPro"/>
</dbReference>
<evidence type="ECO:0000256" key="2">
    <source>
        <dbReference type="ARBA" id="ARBA00007072"/>
    </source>
</evidence>
<dbReference type="EMBL" id="JARAKH010000034">
    <property type="protein sequence ID" value="KAK8384972.1"/>
    <property type="molecule type" value="Genomic_DNA"/>
</dbReference>
<dbReference type="EMBL" id="JARAKH010000034">
    <property type="protein sequence ID" value="KAK8384971.1"/>
    <property type="molecule type" value="Genomic_DNA"/>
</dbReference>
<feature type="region of interest" description="Disordered" evidence="10">
    <location>
        <begin position="376"/>
        <end position="427"/>
    </location>
</feature>
<evidence type="ECO:0000313" key="12">
    <source>
        <dbReference type="EMBL" id="KAK8384971.1"/>
    </source>
</evidence>
<accession>A0AAW0TC86</accession>
<keyword evidence="3 8" id="KW-0378">Hydrolase</keyword>
<evidence type="ECO:0000256" key="8">
    <source>
        <dbReference type="PROSITE-ProRule" id="PRU10060"/>
    </source>
</evidence>
<dbReference type="GO" id="GO:0008810">
    <property type="term" value="F:cellulase activity"/>
    <property type="evidence" value="ECO:0007669"/>
    <property type="project" value="UniProtKB-EC"/>
</dbReference>
<dbReference type="InterPro" id="IPR033126">
    <property type="entry name" value="Glyco_hydro_9_Asp/Glu_AS"/>
</dbReference>
<feature type="active site" evidence="8">
    <location>
        <position position="351"/>
    </location>
</feature>
<feature type="region of interest" description="Disordered" evidence="10">
    <location>
        <begin position="531"/>
        <end position="563"/>
    </location>
</feature>
<dbReference type="InterPro" id="IPR012341">
    <property type="entry name" value="6hp_glycosidase-like_sf"/>
</dbReference>
<evidence type="ECO:0000259" key="11">
    <source>
        <dbReference type="PROSITE" id="PS51173"/>
    </source>
</evidence>
<keyword evidence="6 8" id="KW-0326">Glycosidase</keyword>
<feature type="compositionally biased region" description="Low complexity" evidence="10">
    <location>
        <begin position="377"/>
        <end position="408"/>
    </location>
</feature>
<dbReference type="SUPFAM" id="SSF48208">
    <property type="entry name" value="Six-hairpin glycosidases"/>
    <property type="match status" value="1"/>
</dbReference>
<comment type="caution">
    <text evidence="12">The sequence shown here is derived from an EMBL/GenBank/DDBJ whole genome shotgun (WGS) entry which is preliminary data.</text>
</comment>
<evidence type="ECO:0000256" key="7">
    <source>
        <dbReference type="ARBA" id="ARBA00023326"/>
    </source>
</evidence>
<keyword evidence="4 9" id="KW-0136">Cellulose degradation</keyword>
<feature type="compositionally biased region" description="Low complexity" evidence="10">
    <location>
        <begin position="531"/>
        <end position="551"/>
    </location>
</feature>
<feature type="domain" description="CBM2" evidence="11">
    <location>
        <begin position="554"/>
        <end position="669"/>
    </location>
</feature>
<keyword evidence="13" id="KW-1185">Reference proteome</keyword>
<organism evidence="12 13">
    <name type="scientific">Scylla paramamosain</name>
    <name type="common">Mud crab</name>
    <dbReference type="NCBI Taxonomy" id="85552"/>
    <lineage>
        <taxon>Eukaryota</taxon>
        <taxon>Metazoa</taxon>
        <taxon>Ecdysozoa</taxon>
        <taxon>Arthropoda</taxon>
        <taxon>Crustacea</taxon>
        <taxon>Multicrustacea</taxon>
        <taxon>Malacostraca</taxon>
        <taxon>Eumalacostraca</taxon>
        <taxon>Eucarida</taxon>
        <taxon>Decapoda</taxon>
        <taxon>Pleocyemata</taxon>
        <taxon>Brachyura</taxon>
        <taxon>Eubrachyura</taxon>
        <taxon>Portunoidea</taxon>
        <taxon>Portunidae</taxon>
        <taxon>Portuninae</taxon>
        <taxon>Scylla</taxon>
    </lineage>
</organism>
<comment type="similarity">
    <text evidence="2 8 9">Belongs to the glycosyl hydrolase 9 (cellulase E) family.</text>
</comment>
<sequence length="793" mass="84673">MAGAITVLAWGAVEYGEAYKAAGELANVRAAVKWATDYFLKAHVAPSVFYGQVGIGDLDHAYWGRPEDMDMYRPAYKITESKPGSDLAGETAAALAAASILFKDSDSAYSDDCLLHARQLYSFADNFRGKYSDSIPDAANFYYSWGVYDDELAWAALWLYRATGEETFLTQAKAHYSNIYTSGVQEFSWAEKTPGAMVLLAQLTDAPEKQTYLQDLEGFCDRIINEKPRTPKGLVYLSQWGSLRYAANVAFVCLRAADLGIKSETYRTFGKQQIHYMLGSTGRSFVVGFGNNPPQRPHHASSSCKDPPASCTWDDFNSPAPNPHILYGALVGGPGQDDSYADVRSDYIKNEVTCDYNAGFQSAVAALRQLAGCGGSTATTAAPDTTTTPVTTRPPGTTQSPVTTKAPTTPGPQPTTDGGGSSSCDINDMVQQTNEWSGNFQANLVVKIPVNSQSWSITLTFSSTVTQFQVWTADASATPSSTITLTNKSYNGMQTAGNTLTINFIASYSGAKPEVTSITFNGTPLCSTGITAAPDTTTTSTTTTHSPVTTSGPQPTTDGGGSSSCDINDMVQQTNEWSGNFQANLVVKIPVNSQSWSITLTFSSTVTQFQVWVADASATPSSTITLTNKSYNGVQTAGNTLTINFIASYSGAKPQVTSITFNGTPLCSTSKAKQPSTSSIPKTTTNGVSTECAAVQQTNEWSGNFQANLVVKVPADTNSWSITLTFSRTVTNFQVWVADASATPSSTITLTNKSYNGLQKAGNTLTINFIASYNGAKPEVTSVAFNDDVICLN</sequence>
<dbReference type="AlphaFoldDB" id="A0AAW0TC86"/>
<keyword evidence="5 8" id="KW-0119">Carbohydrate metabolism</keyword>
<reference evidence="12 13" key="1">
    <citation type="submission" date="2023-03" db="EMBL/GenBank/DDBJ databases">
        <title>High-quality genome of Scylla paramamosain provides insights in environmental adaptation.</title>
        <authorList>
            <person name="Zhang L."/>
        </authorList>
    </citation>
    <scope>NUCLEOTIDE SEQUENCE [LARGE SCALE GENOMIC DNA]</scope>
    <source>
        <strain evidence="12">LZ_2023a</strain>
        <tissue evidence="12">Muscle</tissue>
    </source>
</reference>
<dbReference type="Pfam" id="PF00759">
    <property type="entry name" value="Glyco_hydro_9"/>
    <property type="match status" value="1"/>
</dbReference>
<dbReference type="PROSITE" id="PS00698">
    <property type="entry name" value="GH9_3"/>
    <property type="match status" value="1"/>
</dbReference>
<dbReference type="GO" id="GO:0030245">
    <property type="term" value="P:cellulose catabolic process"/>
    <property type="evidence" value="ECO:0007669"/>
    <property type="project" value="UniProtKB-KW"/>
</dbReference>
<dbReference type="InterPro" id="IPR012291">
    <property type="entry name" value="CBM2_carb-bd_dom_sf"/>
</dbReference>
<dbReference type="Gene3D" id="1.50.10.10">
    <property type="match status" value="1"/>
</dbReference>
<evidence type="ECO:0000256" key="1">
    <source>
        <dbReference type="ARBA" id="ARBA00000966"/>
    </source>
</evidence>
<feature type="compositionally biased region" description="Polar residues" evidence="10">
    <location>
        <begin position="552"/>
        <end position="563"/>
    </location>
</feature>
<dbReference type="SUPFAM" id="SSF49384">
    <property type="entry name" value="Carbohydrate-binding domain"/>
    <property type="match status" value="3"/>
</dbReference>
<gene>
    <name evidence="12" type="ORF">O3P69_014502</name>
</gene>
<name>A0AAW0TC86_SCYPA</name>
<feature type="domain" description="CBM2" evidence="11">
    <location>
        <begin position="681"/>
        <end position="793"/>
    </location>
</feature>
<dbReference type="InterPro" id="IPR008928">
    <property type="entry name" value="6-hairpin_glycosidase_sf"/>
</dbReference>